<dbReference type="InterPro" id="IPR013783">
    <property type="entry name" value="Ig-like_fold"/>
</dbReference>
<dbReference type="PROSITE" id="PS51257">
    <property type="entry name" value="PROKAR_LIPOPROTEIN"/>
    <property type="match status" value="1"/>
</dbReference>
<evidence type="ECO:0000313" key="10">
    <source>
        <dbReference type="EMBL" id="GAA0879131.1"/>
    </source>
</evidence>
<dbReference type="Gene3D" id="3.40.50.880">
    <property type="match status" value="1"/>
</dbReference>
<evidence type="ECO:0000256" key="2">
    <source>
        <dbReference type="ARBA" id="ARBA00022617"/>
    </source>
</evidence>
<dbReference type="InterPro" id="IPR029062">
    <property type="entry name" value="Class_I_gatase-like"/>
</dbReference>
<dbReference type="Proteomes" id="UP001500469">
    <property type="component" value="Unassembled WGS sequence"/>
</dbReference>
<dbReference type="Pfam" id="PF07995">
    <property type="entry name" value="GSDH"/>
    <property type="match status" value="1"/>
</dbReference>
<dbReference type="InterPro" id="IPR029010">
    <property type="entry name" value="ThuA-like"/>
</dbReference>
<dbReference type="InterPro" id="IPR035986">
    <property type="entry name" value="PKD_dom_sf"/>
</dbReference>
<dbReference type="InterPro" id="IPR011041">
    <property type="entry name" value="Quinoprot_gluc/sorb_DH_b-prop"/>
</dbReference>
<dbReference type="Gene3D" id="1.10.760.10">
    <property type="entry name" value="Cytochrome c-like domain"/>
    <property type="match status" value="1"/>
</dbReference>
<evidence type="ECO:0000256" key="7">
    <source>
        <dbReference type="SAM" id="MobiDB-lite"/>
    </source>
</evidence>
<dbReference type="EMBL" id="BAAAFI010000009">
    <property type="protein sequence ID" value="GAA0879131.1"/>
    <property type="molecule type" value="Genomic_DNA"/>
</dbReference>
<name>A0ABN1N022_9BACT</name>
<dbReference type="CDD" id="cd00146">
    <property type="entry name" value="PKD"/>
    <property type="match status" value="1"/>
</dbReference>
<dbReference type="Pfam" id="PF06283">
    <property type="entry name" value="ThuA"/>
    <property type="match status" value="1"/>
</dbReference>
<dbReference type="InterPro" id="IPR002324">
    <property type="entry name" value="Cyt_c_ID"/>
</dbReference>
<dbReference type="Pfam" id="PF00034">
    <property type="entry name" value="Cytochrom_C"/>
    <property type="match status" value="1"/>
</dbReference>
<evidence type="ECO:0000256" key="6">
    <source>
        <dbReference type="PROSITE-ProRule" id="PRU00433"/>
    </source>
</evidence>
<dbReference type="SUPFAM" id="SSF52317">
    <property type="entry name" value="Class I glutamine amidotransferase-like"/>
    <property type="match status" value="1"/>
</dbReference>
<dbReference type="InterPro" id="IPR036909">
    <property type="entry name" value="Cyt_c-like_dom_sf"/>
</dbReference>
<feature type="compositionally biased region" description="Basic and acidic residues" evidence="7">
    <location>
        <begin position="439"/>
        <end position="451"/>
    </location>
</feature>
<dbReference type="PROSITE" id="PS50093">
    <property type="entry name" value="PKD"/>
    <property type="match status" value="1"/>
</dbReference>
<dbReference type="InterPro" id="IPR000601">
    <property type="entry name" value="PKD_dom"/>
</dbReference>
<keyword evidence="3 6" id="KW-0479">Metal-binding</keyword>
<keyword evidence="11" id="KW-1185">Reference proteome</keyword>
<evidence type="ECO:0000256" key="1">
    <source>
        <dbReference type="ARBA" id="ARBA00022448"/>
    </source>
</evidence>
<reference evidence="10 11" key="1">
    <citation type="journal article" date="2019" name="Int. J. Syst. Evol. Microbiol.">
        <title>The Global Catalogue of Microorganisms (GCM) 10K type strain sequencing project: providing services to taxonomists for standard genome sequencing and annotation.</title>
        <authorList>
            <consortium name="The Broad Institute Genomics Platform"/>
            <consortium name="The Broad Institute Genome Sequencing Center for Infectious Disease"/>
            <person name="Wu L."/>
            <person name="Ma J."/>
        </authorList>
    </citation>
    <scope>NUCLEOTIDE SEQUENCE [LARGE SCALE GENOMIC DNA]</scope>
    <source>
        <strain evidence="10 11">JCM 16112</strain>
    </source>
</reference>
<feature type="domain" description="Cytochrome c" evidence="9">
    <location>
        <begin position="873"/>
        <end position="956"/>
    </location>
</feature>
<keyword evidence="1" id="KW-0813">Transport</keyword>
<gene>
    <name evidence="10" type="ORF">GCM10009119_20990</name>
</gene>
<evidence type="ECO:0000313" key="11">
    <source>
        <dbReference type="Proteomes" id="UP001500469"/>
    </source>
</evidence>
<evidence type="ECO:0000256" key="3">
    <source>
        <dbReference type="ARBA" id="ARBA00022723"/>
    </source>
</evidence>
<dbReference type="PRINTS" id="PR00606">
    <property type="entry name" value="CYTCHROMECID"/>
</dbReference>
<dbReference type="RefSeq" id="WP_343851232.1">
    <property type="nucleotide sequence ID" value="NZ_BAAAFI010000009.1"/>
</dbReference>
<evidence type="ECO:0008006" key="12">
    <source>
        <dbReference type="Google" id="ProtNLM"/>
    </source>
</evidence>
<evidence type="ECO:0000256" key="4">
    <source>
        <dbReference type="ARBA" id="ARBA00022982"/>
    </source>
</evidence>
<dbReference type="SUPFAM" id="SSF49299">
    <property type="entry name" value="PKD domain"/>
    <property type="match status" value="1"/>
</dbReference>
<comment type="caution">
    <text evidence="10">The sequence shown here is derived from an EMBL/GenBank/DDBJ whole genome shotgun (WGS) entry which is preliminary data.</text>
</comment>
<sequence length="1147" mass="124725">MYLPKNLRSLILLLLAVGLGFSACTKKREGNPKVLIFSKTAGFYHESIPSGIAAIQKLGAENGFQVDTTKNAEYITEDNLAQYAAVIFLSTTGDVLNSFQEADLERYIQSGGGFVGIHAAADTEYEWGWYGKMVGGYFADHPGINDPHPNVQAGKITKTGEKHPSVDFLPESWERTDEWYSYKNINPDTKKLLMLDEASYQGGLDMGEHPIAWYHDYDGGRAYYTGGGHTEESYQEAEFLKHLQAGIAYAIGDNLALDYSKAKSKRVPEENRFTKTALSTGQFTEPTEMTILPNLDILVAQRRGEILHYNPATGELKEVAKLDVYWKTDVKGVNAEEGLLGIQKDPNYAQNNFVFAYYAPTGEEEINRLSRFVFKDGVWDMASEKVILELYSQRGICCHTGGSIAFDADGNLFLSTGDNSTPFNQPGTPTTLNSYAPLDGREGNKQWDARRSSGNSNDLRGKILKIKVAEDGSYTVPDGNLYAKGTEGTRPEIFVQGLRNPYRISVDQKTGFLYWGEVGPDANNDSLAVKGPRGYDEINQARKAGHFGWPYTIGNNYAYREFNYETGETGPAFDLAGPANNSPNNTGLKILPPVEPAFIWYPYAVSPEFPSLGTGGRNAMAGPVYYSDMYPSETRMPDYFDGKLFIYEWIRGWIKVVTMNENGDLEKIEPFMPGTKFNAMIDMEMGPDGKIYILEYGNGWFSKNPDAGLFRIDYNGGNRAPVVAALNVDKTSGSNPLTVTFTATASDPENDVLSYTWDLGNGETKSTTEPTLTHTFNTVGDYEVKVTANDPAGLSGASMPVAVYSGNFAPEIQITIDGNQSFYFPGKKVAYSVSVTDQDDATAGSDLSTLFVSADYISGVDLAEADMGHKIMSEAMNGKALVQSLTCKTCHNETEKSIGPAYADVAKKYRERDRDYLLNKIKTGGSGVWGETAMPANPDLKAADANALVSYVLSLRADSKPNLGAKGTLDATMGKTPSPTGALIISASFTDKGGENIKPLTGSNSLILTSNTVAISNINEFDGITKMVYDGQHLLIVPAEKGHFALPPTDLSGVGSITLSNASREALTAPVHFEVRLDSPTGTVIAEGVQQPGPGFAPPGVPVLMHQTSLPITGTTDGQKHKLYFVTDAKGGDIGTFIVMGITFNAK</sequence>
<dbReference type="Gene3D" id="2.60.40.10">
    <property type="entry name" value="Immunoglobulins"/>
    <property type="match status" value="1"/>
</dbReference>
<feature type="region of interest" description="Disordered" evidence="7">
    <location>
        <begin position="421"/>
        <end position="456"/>
    </location>
</feature>
<dbReference type="SUPFAM" id="SSF46626">
    <property type="entry name" value="Cytochrome c"/>
    <property type="match status" value="1"/>
</dbReference>
<dbReference type="SUPFAM" id="SSF50952">
    <property type="entry name" value="Soluble quinoprotein glucose dehydrogenase"/>
    <property type="match status" value="1"/>
</dbReference>
<accession>A0ABN1N022</accession>
<dbReference type="InterPro" id="IPR009056">
    <property type="entry name" value="Cyt_c-like_dom"/>
</dbReference>
<feature type="compositionally biased region" description="Polar residues" evidence="7">
    <location>
        <begin position="421"/>
        <end position="434"/>
    </location>
</feature>
<proteinExistence type="predicted"/>
<keyword evidence="5 6" id="KW-0408">Iron</keyword>
<keyword evidence="4" id="KW-0249">Electron transport</keyword>
<evidence type="ECO:0000256" key="5">
    <source>
        <dbReference type="ARBA" id="ARBA00023004"/>
    </source>
</evidence>
<dbReference type="PROSITE" id="PS51007">
    <property type="entry name" value="CYTC"/>
    <property type="match status" value="1"/>
</dbReference>
<dbReference type="PANTHER" id="PTHR40469">
    <property type="entry name" value="SECRETED GLYCOSYL HYDROLASE"/>
    <property type="match status" value="1"/>
</dbReference>
<dbReference type="InterPro" id="IPR011042">
    <property type="entry name" value="6-blade_b-propeller_TolB-like"/>
</dbReference>
<evidence type="ECO:0000259" key="8">
    <source>
        <dbReference type="PROSITE" id="PS50093"/>
    </source>
</evidence>
<evidence type="ECO:0000259" key="9">
    <source>
        <dbReference type="PROSITE" id="PS51007"/>
    </source>
</evidence>
<dbReference type="Gene3D" id="2.120.10.30">
    <property type="entry name" value="TolB, C-terminal domain"/>
    <property type="match status" value="1"/>
</dbReference>
<dbReference type="InterPro" id="IPR012938">
    <property type="entry name" value="Glc/Sorbosone_DH"/>
</dbReference>
<keyword evidence="2 6" id="KW-0349">Heme</keyword>
<dbReference type="InterPro" id="IPR022409">
    <property type="entry name" value="PKD/Chitinase_dom"/>
</dbReference>
<dbReference type="Pfam" id="PF00801">
    <property type="entry name" value="PKD"/>
    <property type="match status" value="1"/>
</dbReference>
<protein>
    <recommendedName>
        <fullName evidence="12">Glucose/arabinose dehydrogenase</fullName>
    </recommendedName>
</protein>
<feature type="domain" description="PKD" evidence="8">
    <location>
        <begin position="722"/>
        <end position="803"/>
    </location>
</feature>
<dbReference type="PANTHER" id="PTHR40469:SF2">
    <property type="entry name" value="GALACTOSE-BINDING DOMAIN-LIKE SUPERFAMILY PROTEIN"/>
    <property type="match status" value="1"/>
</dbReference>
<dbReference type="SMART" id="SM00089">
    <property type="entry name" value="PKD"/>
    <property type="match status" value="1"/>
</dbReference>
<organism evidence="10 11">
    <name type="scientific">Algoriphagus jejuensis</name>
    <dbReference type="NCBI Taxonomy" id="419934"/>
    <lineage>
        <taxon>Bacteria</taxon>
        <taxon>Pseudomonadati</taxon>
        <taxon>Bacteroidota</taxon>
        <taxon>Cytophagia</taxon>
        <taxon>Cytophagales</taxon>
        <taxon>Cyclobacteriaceae</taxon>
        <taxon>Algoriphagus</taxon>
    </lineage>
</organism>